<keyword evidence="4" id="KW-1185">Reference proteome</keyword>
<organism evidence="3 4">
    <name type="scientific">Lentzea atacamensis</name>
    <dbReference type="NCBI Taxonomy" id="531938"/>
    <lineage>
        <taxon>Bacteria</taxon>
        <taxon>Bacillati</taxon>
        <taxon>Actinomycetota</taxon>
        <taxon>Actinomycetes</taxon>
        <taxon>Pseudonocardiales</taxon>
        <taxon>Pseudonocardiaceae</taxon>
        <taxon>Lentzea</taxon>
    </lineage>
</organism>
<accession>A0ABX9E7Q1</accession>
<dbReference type="RefSeq" id="WP_112228453.1">
    <property type="nucleotide sequence ID" value="NZ_QLTT01000005.1"/>
</dbReference>
<dbReference type="EMBL" id="QLTT01000005">
    <property type="protein sequence ID" value="RAS64807.1"/>
    <property type="molecule type" value="Genomic_DNA"/>
</dbReference>
<dbReference type="InterPro" id="IPR005502">
    <property type="entry name" value="Ribosyl_crysJ1"/>
</dbReference>
<dbReference type="InterPro" id="IPR050792">
    <property type="entry name" value="ADP-ribosylglycohydrolase"/>
</dbReference>
<proteinExistence type="inferred from homology"/>
<dbReference type="Proteomes" id="UP000248714">
    <property type="component" value="Unassembled WGS sequence"/>
</dbReference>
<dbReference type="SUPFAM" id="SSF101478">
    <property type="entry name" value="ADP-ribosylglycohydrolase"/>
    <property type="match status" value="1"/>
</dbReference>
<evidence type="ECO:0000313" key="4">
    <source>
        <dbReference type="Proteomes" id="UP000248714"/>
    </source>
</evidence>
<name>A0ABX9E7Q1_9PSEU</name>
<comment type="caution">
    <text evidence="3">The sequence shown here is derived from an EMBL/GenBank/DDBJ whole genome shotgun (WGS) entry which is preliminary data.</text>
</comment>
<gene>
    <name evidence="3" type="ORF">C8D87_105300</name>
</gene>
<evidence type="ECO:0000313" key="3">
    <source>
        <dbReference type="EMBL" id="RAS64807.1"/>
    </source>
</evidence>
<evidence type="ECO:0000256" key="1">
    <source>
        <dbReference type="ARBA" id="ARBA00010702"/>
    </source>
</evidence>
<reference evidence="3 4" key="1">
    <citation type="submission" date="2018-06" db="EMBL/GenBank/DDBJ databases">
        <title>Genomic Encyclopedia of Type Strains, Phase IV (KMG-IV): sequencing the most valuable type-strain genomes for metagenomic binning, comparative biology and taxonomic classification.</title>
        <authorList>
            <person name="Goeker M."/>
        </authorList>
    </citation>
    <scope>NUCLEOTIDE SEQUENCE [LARGE SCALE GENOMIC DNA]</scope>
    <source>
        <strain evidence="3 4">DSM 45479</strain>
    </source>
</reference>
<evidence type="ECO:0000256" key="2">
    <source>
        <dbReference type="ARBA" id="ARBA00022801"/>
    </source>
</evidence>
<keyword evidence="2" id="KW-0378">Hydrolase</keyword>
<dbReference type="PANTHER" id="PTHR16222:SF24">
    <property type="entry name" value="ADP-RIBOSYLHYDROLASE ARH3"/>
    <property type="match status" value="1"/>
</dbReference>
<sequence length="322" mass="33637">MTASTTNVTRTDKCRGLLLGAGLGDALGAPFQGRATVDAGTLTAEERAPSLLVHTDDTALAIVLAEHLAARRDTDLLDEDALAREFAAAWKREPWRGFESGTPQVFGLLHAGVAWSAAAKAFLQAQNSQGNGAAGRVAPVALVGTSVPHTKQLAHRSAALTHAHAHGRHGAECQAVAAHLALHSDPAQPLDGYRFLRDIAEVLQSRLWRDKLDRVSHLADGADPTHAAHVLGNDSSALGSVPLALLAFLRNPDDPADAIRYAVRAGGATDTIAGMTGALAGARTGTGALPQSWLRRFHPTSKLCRLADQLAGPATTELTTSS</sequence>
<protein>
    <submittedName>
        <fullName evidence="3">Poly(ADP-ribose) glycohydrolase ARH3</fullName>
    </submittedName>
</protein>
<comment type="similarity">
    <text evidence="1">Belongs to the ADP-ribosylglycohydrolase family.</text>
</comment>
<dbReference type="Gene3D" id="1.10.4080.10">
    <property type="entry name" value="ADP-ribosylation/Crystallin J1"/>
    <property type="match status" value="1"/>
</dbReference>
<dbReference type="Pfam" id="PF03747">
    <property type="entry name" value="ADP_ribosyl_GH"/>
    <property type="match status" value="1"/>
</dbReference>
<dbReference type="PANTHER" id="PTHR16222">
    <property type="entry name" value="ADP-RIBOSYLGLYCOHYDROLASE"/>
    <property type="match status" value="1"/>
</dbReference>
<dbReference type="InterPro" id="IPR036705">
    <property type="entry name" value="Ribosyl_crysJ1_sf"/>
</dbReference>